<dbReference type="FunFam" id="2.60.40.150:FF:000005">
    <property type="entry name" value="Synaptotagmin 6"/>
    <property type="match status" value="1"/>
</dbReference>
<dbReference type="PRINTS" id="PR00360">
    <property type="entry name" value="C2DOMAIN"/>
</dbReference>
<evidence type="ECO:0000313" key="14">
    <source>
        <dbReference type="Proteomes" id="UP001174136"/>
    </source>
</evidence>
<dbReference type="GO" id="GO:0001786">
    <property type="term" value="F:phosphatidylserine binding"/>
    <property type="evidence" value="ECO:0007669"/>
    <property type="project" value="TreeGrafter"/>
</dbReference>
<keyword evidence="4" id="KW-0479">Metal-binding</keyword>
<evidence type="ECO:0000313" key="13">
    <source>
        <dbReference type="EMBL" id="KAK0151099.1"/>
    </source>
</evidence>
<dbReference type="EMBL" id="JAOPHQ010001421">
    <property type="protein sequence ID" value="KAK0151099.1"/>
    <property type="molecule type" value="Genomic_DNA"/>
</dbReference>
<dbReference type="PRINTS" id="PR00399">
    <property type="entry name" value="SYNAPTOTAGMN"/>
</dbReference>
<dbReference type="CDD" id="cd08403">
    <property type="entry name" value="C2B_Synaptotagmin-3-5-6-9-10"/>
    <property type="match status" value="1"/>
</dbReference>
<dbReference type="GO" id="GO:0017156">
    <property type="term" value="P:calcium-ion regulated exocytosis"/>
    <property type="evidence" value="ECO:0007669"/>
    <property type="project" value="TreeGrafter"/>
</dbReference>
<dbReference type="InterPro" id="IPR001565">
    <property type="entry name" value="Synaptotagmin"/>
</dbReference>
<feature type="transmembrane region" description="Helical" evidence="11">
    <location>
        <begin position="68"/>
        <end position="93"/>
    </location>
</feature>
<keyword evidence="5" id="KW-0677">Repeat</keyword>
<dbReference type="GO" id="GO:0000149">
    <property type="term" value="F:SNARE binding"/>
    <property type="evidence" value="ECO:0007669"/>
    <property type="project" value="TreeGrafter"/>
</dbReference>
<dbReference type="Proteomes" id="UP001174136">
    <property type="component" value="Unassembled WGS sequence"/>
</dbReference>
<feature type="region of interest" description="Disordered" evidence="10">
    <location>
        <begin position="189"/>
        <end position="213"/>
    </location>
</feature>
<evidence type="ECO:0000259" key="12">
    <source>
        <dbReference type="PROSITE" id="PS50004"/>
    </source>
</evidence>
<evidence type="ECO:0000256" key="5">
    <source>
        <dbReference type="ARBA" id="ARBA00022737"/>
    </source>
</evidence>
<keyword evidence="6" id="KW-0106">Calcium</keyword>
<feature type="domain" description="C2" evidence="12">
    <location>
        <begin position="263"/>
        <end position="383"/>
    </location>
</feature>
<dbReference type="Pfam" id="PF00168">
    <property type="entry name" value="C2"/>
    <property type="match status" value="2"/>
</dbReference>
<dbReference type="SMART" id="SM00239">
    <property type="entry name" value="C2"/>
    <property type="match status" value="2"/>
</dbReference>
<feature type="transmembrane region" description="Helical" evidence="11">
    <location>
        <begin position="39"/>
        <end position="56"/>
    </location>
</feature>
<feature type="domain" description="C2" evidence="12">
    <location>
        <begin position="394"/>
        <end position="527"/>
    </location>
</feature>
<accession>A0AA47N3A7</accession>
<evidence type="ECO:0000256" key="6">
    <source>
        <dbReference type="ARBA" id="ARBA00022837"/>
    </source>
</evidence>
<dbReference type="InterPro" id="IPR000008">
    <property type="entry name" value="C2_dom"/>
</dbReference>
<reference evidence="13" key="1">
    <citation type="journal article" date="2023" name="Front. Mar. Sci.">
        <title>A new Merluccius polli reference genome to investigate the effects of global change in West African waters.</title>
        <authorList>
            <person name="Mateo J.L."/>
            <person name="Blanco-Fernandez C."/>
            <person name="Garcia-Vazquez E."/>
            <person name="Machado-Schiaffino G."/>
        </authorList>
    </citation>
    <scope>NUCLEOTIDE SEQUENCE</scope>
    <source>
        <strain evidence="13">C29</strain>
        <tissue evidence="13">Fin</tissue>
    </source>
</reference>
<feature type="transmembrane region" description="Helical" evidence="11">
    <location>
        <begin position="7"/>
        <end position="33"/>
    </location>
</feature>
<dbReference type="PROSITE" id="PS50004">
    <property type="entry name" value="C2"/>
    <property type="match status" value="2"/>
</dbReference>
<protein>
    <submittedName>
        <fullName evidence="13">Synaptotagmin-6</fullName>
    </submittedName>
</protein>
<dbReference type="GO" id="GO:0005509">
    <property type="term" value="F:calcium ion binding"/>
    <property type="evidence" value="ECO:0007669"/>
    <property type="project" value="TreeGrafter"/>
</dbReference>
<proteinExistence type="inferred from homology"/>
<evidence type="ECO:0000256" key="7">
    <source>
        <dbReference type="ARBA" id="ARBA00022989"/>
    </source>
</evidence>
<dbReference type="GO" id="GO:0005544">
    <property type="term" value="F:calcium-dependent phospholipid binding"/>
    <property type="evidence" value="ECO:0007669"/>
    <property type="project" value="TreeGrafter"/>
</dbReference>
<feature type="compositionally biased region" description="Pro residues" evidence="10">
    <location>
        <begin position="116"/>
        <end position="128"/>
    </location>
</feature>
<dbReference type="FunFam" id="2.60.40.150:FF:000011">
    <property type="entry name" value="Synaptotagmin 6"/>
    <property type="match status" value="1"/>
</dbReference>
<sequence length="561" mass="62915">MFLHSNLVLSLSLSLSLSVSLPLLVITICLSILPAPPVIWSLRLCLSVFLSLSRSLSLSPRTPPLSDAAFGVLRAVLVVCGLALLGLLALASWKLCWVPWRSKALLSSPAGPLQPCPLRPPSPSPSPSPQQQHLLPLPPPAAVTMATEKVKDPLGSMGFLEAAVKISHTSPDIPTDVQLSMREHFLRRTQRMTRQTTEPASSTRHSSFKRHLPRQMQVASLDLGNDYVPDLDEKPTSIGRIKPELYKQKTLETEESTKYSGINCGRIHFSLKYDYENEALLVNILRALDLPAKDLCGSSDPYVKVYLLPDRKKFQTRVHRKTLNPTFNESFQFPVPYDELAARKLHMSVFDFDRFSRHDMIGEVVLDNLFEMSDLSRETAIWRDIQYATTENVDLGEIMFSLCYLPTAGRLTLTVIKCRNLKAMDITGYSDPYVKVSLICDGKRLKKKKTTIKKNTLNPTYNEAIIFDIPPDSMDHVSLHISVMDYDLVGHNEIIGVMRVGCSAEGLGRDHWNEMLAYPRKPIAHWHHLLESKKSEKEWKARTASFDSQGSCPSPRPPASP</sequence>
<comment type="subcellular location">
    <subcellularLocation>
        <location evidence="1">Cytoplasmic vesicle</location>
        <location evidence="1">Secretory vesicle membrane</location>
        <topology evidence="1">Single-pass membrane protein</topology>
    </subcellularLocation>
</comment>
<keyword evidence="8 11" id="KW-0472">Membrane</keyword>
<organism evidence="13 14">
    <name type="scientific">Merluccius polli</name>
    <name type="common">Benguela hake</name>
    <name type="synonym">Merluccius cadenati</name>
    <dbReference type="NCBI Taxonomy" id="89951"/>
    <lineage>
        <taxon>Eukaryota</taxon>
        <taxon>Metazoa</taxon>
        <taxon>Chordata</taxon>
        <taxon>Craniata</taxon>
        <taxon>Vertebrata</taxon>
        <taxon>Euteleostomi</taxon>
        <taxon>Actinopterygii</taxon>
        <taxon>Neopterygii</taxon>
        <taxon>Teleostei</taxon>
        <taxon>Neoteleostei</taxon>
        <taxon>Acanthomorphata</taxon>
        <taxon>Zeiogadaria</taxon>
        <taxon>Gadariae</taxon>
        <taxon>Gadiformes</taxon>
        <taxon>Gadoidei</taxon>
        <taxon>Merlucciidae</taxon>
        <taxon>Merluccius</taxon>
    </lineage>
</organism>
<keyword evidence="7 11" id="KW-1133">Transmembrane helix</keyword>
<gene>
    <name evidence="13" type="primary">SYT6</name>
    <name evidence="13" type="ORF">N1851_007791</name>
</gene>
<keyword evidence="9" id="KW-0968">Cytoplasmic vesicle</keyword>
<evidence type="ECO:0000256" key="2">
    <source>
        <dbReference type="ARBA" id="ARBA00006996"/>
    </source>
</evidence>
<dbReference type="GO" id="GO:0030276">
    <property type="term" value="F:clathrin binding"/>
    <property type="evidence" value="ECO:0007669"/>
    <property type="project" value="TreeGrafter"/>
</dbReference>
<comment type="similarity">
    <text evidence="2">Belongs to the synaptotagmin family.</text>
</comment>
<dbReference type="GO" id="GO:0030658">
    <property type="term" value="C:transport vesicle membrane"/>
    <property type="evidence" value="ECO:0007669"/>
    <property type="project" value="UniProtKB-SubCell"/>
</dbReference>
<evidence type="ECO:0000256" key="11">
    <source>
        <dbReference type="SAM" id="Phobius"/>
    </source>
</evidence>
<dbReference type="CDD" id="cd08385">
    <property type="entry name" value="C2A_Synaptotagmin-1-5-6-9-10"/>
    <property type="match status" value="1"/>
</dbReference>
<feature type="region of interest" description="Disordered" evidence="10">
    <location>
        <begin position="540"/>
        <end position="561"/>
    </location>
</feature>
<evidence type="ECO:0000256" key="8">
    <source>
        <dbReference type="ARBA" id="ARBA00023136"/>
    </source>
</evidence>
<dbReference type="GO" id="GO:0070382">
    <property type="term" value="C:exocytic vesicle"/>
    <property type="evidence" value="ECO:0007669"/>
    <property type="project" value="TreeGrafter"/>
</dbReference>
<evidence type="ECO:0000256" key="4">
    <source>
        <dbReference type="ARBA" id="ARBA00022723"/>
    </source>
</evidence>
<dbReference type="Gene3D" id="2.60.40.150">
    <property type="entry name" value="C2 domain"/>
    <property type="match status" value="2"/>
</dbReference>
<dbReference type="PANTHER" id="PTHR10024:SF45">
    <property type="entry name" value="SYNAPTOTAGMIN-6"/>
    <property type="match status" value="1"/>
</dbReference>
<keyword evidence="14" id="KW-1185">Reference proteome</keyword>
<evidence type="ECO:0000256" key="10">
    <source>
        <dbReference type="SAM" id="MobiDB-lite"/>
    </source>
</evidence>
<dbReference type="GO" id="GO:0005886">
    <property type="term" value="C:plasma membrane"/>
    <property type="evidence" value="ECO:0007669"/>
    <property type="project" value="TreeGrafter"/>
</dbReference>
<evidence type="ECO:0000256" key="1">
    <source>
        <dbReference type="ARBA" id="ARBA00004160"/>
    </source>
</evidence>
<evidence type="ECO:0000256" key="9">
    <source>
        <dbReference type="ARBA" id="ARBA00023329"/>
    </source>
</evidence>
<name>A0AA47N3A7_MERPO</name>
<dbReference type="PANTHER" id="PTHR10024">
    <property type="entry name" value="SYNAPTOTAGMIN"/>
    <property type="match status" value="1"/>
</dbReference>
<feature type="region of interest" description="Disordered" evidence="10">
    <location>
        <begin position="116"/>
        <end position="137"/>
    </location>
</feature>
<dbReference type="InterPro" id="IPR035892">
    <property type="entry name" value="C2_domain_sf"/>
</dbReference>
<dbReference type="AlphaFoldDB" id="A0AA47N3A7"/>
<comment type="caution">
    <text evidence="13">The sequence shown here is derived from an EMBL/GenBank/DDBJ whole genome shotgun (WGS) entry which is preliminary data.</text>
</comment>
<evidence type="ECO:0000256" key="3">
    <source>
        <dbReference type="ARBA" id="ARBA00022692"/>
    </source>
</evidence>
<keyword evidence="3 11" id="KW-0812">Transmembrane</keyword>
<dbReference type="SUPFAM" id="SSF49562">
    <property type="entry name" value="C2 domain (Calcium/lipid-binding domain, CaLB)"/>
    <property type="match status" value="2"/>
</dbReference>